<name>A0A8H5Z518_9HYPO</name>
<evidence type="ECO:0000256" key="1">
    <source>
        <dbReference type="SAM" id="MobiDB-lite"/>
    </source>
</evidence>
<dbReference type="Proteomes" id="UP000544331">
    <property type="component" value="Unassembled WGS sequence"/>
</dbReference>
<evidence type="ECO:0000313" key="2">
    <source>
        <dbReference type="EMBL" id="KAF5724808.1"/>
    </source>
</evidence>
<evidence type="ECO:0000313" key="3">
    <source>
        <dbReference type="Proteomes" id="UP000544331"/>
    </source>
</evidence>
<comment type="caution">
    <text evidence="2">The sequence shown here is derived from an EMBL/GenBank/DDBJ whole genome shotgun (WGS) entry which is preliminary data.</text>
</comment>
<accession>A0A8H5Z518</accession>
<sequence>MEFEEHHRGPKLNPTTQVHQLQPNFKDPRTEGVARKAPICGSATGQNHLTLVCRSLGQVGGIPFALCFRKDAVTSRELIVQAAGILPELSLQDGYFELIDLTADAHITHLTRSSALDIAGIQIGRLGRYCLPYSQVFDAYFTEVLSAWLYLMTISPNEERETVEPTKIAGSSCIKFYGYWASIRLASRGAGIVDIDD</sequence>
<keyword evidence="3" id="KW-1185">Reference proteome</keyword>
<organism evidence="2 3">
    <name type="scientific">Fusarium mundagurra</name>
    <dbReference type="NCBI Taxonomy" id="1567541"/>
    <lineage>
        <taxon>Eukaryota</taxon>
        <taxon>Fungi</taxon>
        <taxon>Dikarya</taxon>
        <taxon>Ascomycota</taxon>
        <taxon>Pezizomycotina</taxon>
        <taxon>Sordariomycetes</taxon>
        <taxon>Hypocreomycetidae</taxon>
        <taxon>Hypocreales</taxon>
        <taxon>Nectriaceae</taxon>
        <taxon>Fusarium</taxon>
        <taxon>Fusarium fujikuroi species complex</taxon>
    </lineage>
</organism>
<gene>
    <name evidence="2" type="ORF">FMUND_364</name>
</gene>
<protein>
    <submittedName>
        <fullName evidence="2">Uncharacterized protein</fullName>
    </submittedName>
</protein>
<reference evidence="2 3" key="1">
    <citation type="submission" date="2020-05" db="EMBL/GenBank/DDBJ databases">
        <title>Identification and distribution of gene clusters putatively required for synthesis of sphingolipid metabolism inhibitors in phylogenetically diverse species of the filamentous fungus Fusarium.</title>
        <authorList>
            <person name="Kim H.-S."/>
            <person name="Busman M."/>
            <person name="Brown D.W."/>
            <person name="Divon H."/>
            <person name="Uhlig S."/>
            <person name="Proctor R.H."/>
        </authorList>
    </citation>
    <scope>NUCLEOTIDE SEQUENCE [LARGE SCALE GENOMIC DNA]</scope>
    <source>
        <strain evidence="2 3">NRRL 66235</strain>
    </source>
</reference>
<proteinExistence type="predicted"/>
<dbReference type="AlphaFoldDB" id="A0A8H5Z518"/>
<feature type="compositionally biased region" description="Polar residues" evidence="1">
    <location>
        <begin position="13"/>
        <end position="23"/>
    </location>
</feature>
<feature type="region of interest" description="Disordered" evidence="1">
    <location>
        <begin position="1"/>
        <end position="29"/>
    </location>
</feature>
<dbReference type="EMBL" id="JAAOAN010000024">
    <property type="protein sequence ID" value="KAF5724808.1"/>
    <property type="molecule type" value="Genomic_DNA"/>
</dbReference>